<dbReference type="GeneID" id="11241614"/>
<proteinExistence type="predicted"/>
<dbReference type="InterPro" id="IPR027417">
    <property type="entry name" value="P-loop_NTPase"/>
</dbReference>
<dbReference type="STRING" id="1052585.GYO_4430"/>
<name>G4NZ24_BACS4</name>
<dbReference type="Proteomes" id="UP000002651">
    <property type="component" value="Chromosome"/>
</dbReference>
<dbReference type="HOGENOM" id="CLU_003028_0_0_9"/>
<dbReference type="RefSeq" id="WP_014115823.1">
    <property type="nucleotide sequence ID" value="NC_016047.1"/>
</dbReference>
<dbReference type="EMBL" id="CP002905">
    <property type="protein sequence ID" value="AEP88987.1"/>
    <property type="molecule type" value="Genomic_DNA"/>
</dbReference>
<keyword evidence="2" id="KW-1185">Reference proteome</keyword>
<dbReference type="SUPFAM" id="SSF52540">
    <property type="entry name" value="P-loop containing nucleoside triphosphate hydrolases"/>
    <property type="match status" value="1"/>
</dbReference>
<organism evidence="1 2">
    <name type="scientific">Bacillus spizizenii (strain DSM 15029 / JCM 12233 / NBRC 101239 / NRRL B-23049 / TU-B-10)</name>
    <name type="common">Bacillus subtilis subsp. spizizenii</name>
    <dbReference type="NCBI Taxonomy" id="1052585"/>
    <lineage>
        <taxon>Bacteria</taxon>
        <taxon>Bacillati</taxon>
        <taxon>Bacillota</taxon>
        <taxon>Bacilli</taxon>
        <taxon>Bacillales</taxon>
        <taxon>Bacillaceae</taxon>
        <taxon>Bacillus</taxon>
    </lineage>
</organism>
<dbReference type="KEGG" id="bst:GYO_4430"/>
<gene>
    <name evidence="1" type="ordered locus">GYO_4430</name>
</gene>
<evidence type="ECO:0000313" key="1">
    <source>
        <dbReference type="EMBL" id="AEP88987.1"/>
    </source>
</evidence>
<sequence>MIRPDWNIFKAKFSENPQNNFEWLCYLLFCEEFGKEFGIFRYKNQSGIETNPISVEKDVIGWQAKFYETTLSDHKSDLISTLIKSKRDYTDLSKIIFYTNGEWGQSHNPRNPEQNDPQAKVDIENKARELDLQIEWRTASFFESPFVTVKNELMVRHFFSFEKSIVQLLSEKQAHAETILENIQTSMNYQGKKIEIDRDNFLDGILSAIENEHVLMVTGLGGVGKTAVIKRLYEDQKTNIPIYIFKASEFETNNIDNLFGGYSLQDFTEVHKEEKKLIVIDSAEKLLDLENTDPFKEFLSVLLKNKWKIIFTARSNYLSDLDMQFIDQYQVKPVKFYIETLSMEELIANSQAYNFNLPTDTKLLELLKNIFYLNEYLKFYSKDEVIDYKNFKEKLWNKTIKKSKPNREQCFMKIAFQRASEGQFFVSTNYSDSAISSLVQDGILGYETAGYFITHDIYEEWALEKLIEVEFIRQENYYDFFTKIGESLPVRRSLRKWVSEKLLSEDNSIKSFIEDVIEDEDISYFWKDEVLVSMLLSPYSDHFVDMFEEKLLENNQKLLKRVTFLLRIGCKEVDECLLKKVGLDKYSISYMKYIFTKPKGKGWESIIKLIYKNQNEFELEQLNFLLPIINEWNNKVKSGQTTKLAALIALRHYQEIVEKDIYLSREEDIEKRLIQTILNGAAEITEELITVFDEVIKNEWKNYRDPYYNLVNTILSKTGENQEVLKALPEYILRLADLYWFNPQEKRRPFHYSVGVEDDFCIDENHRNYYPPSAYQTPIYWLLHYSHKETIDFLLKFINRSVECYVKLNLDESEVEEVEVVTDSLLVRQYINTRLWDTYRGNHNSPDIFQSIHMALEKFLLETAKNADSKILESNLLYLIRNSTSASITAIVLSIVLAYPEKTFNVAKVLFQTKEFFLYETRRMLSEQSLKFQHFFTGIITENKIHEEERMNSYNMGHRKKTLEHLCLSYQFFKGESVTDEEVEKRQKTIWSIFDKYYEELKNDSMEDHNTWRLYLARMDRRKMNPTVEKVDEGLQINFNPEIAPDLKEYSESSLQESSKAMKYTSLRIWAEYKLKSDENYKVYTQYEKNPKRALKEVEEIIGIFKGNRKEFSFFYKSIPPLVCAVMIKEYFDELTEIEKELCKDIILTISSSSFVSNYSYQIGDGVESAISVLPFMLEKFPLEKENIKAILLLTLCDSHPMGMNAKFSDYSANTIYNNLWSINFDDAQSLLLGFLYLKPKFDVMQEEVRQENYNKNNQQLYQRDIIEKFVINYEKEIERIIANSITLDDIKNIKNISLITLGKAFQLIPLNIFDESHKIITQEIVSVFAEKLLSNDREEKVDYQLSHNFLSKFVRIVLTSPRNNISEYLKPFIEGFSSNESLADLFKEFIVAEDILKTYDNFWLVWEMFYDKVTGLCKSEGHSYYNQDIIESYLFARSPWNENVTEWDTFKEGNKKFFNKVARNTGESSAVLYSIAKLLNGIGHRYLSDGITWISKILIEYPKIRQNKLKEYTIYYLENLMRSYIYQNRERIRRVTKLKREVLVILDFLVEKGSVAGYMLRENIL</sequence>
<dbReference type="Gene3D" id="3.40.50.300">
    <property type="entry name" value="P-loop containing nucleotide triphosphate hydrolases"/>
    <property type="match status" value="1"/>
</dbReference>
<accession>G4NZ24</accession>
<dbReference type="NCBIfam" id="NF041815">
    <property type="entry name" value="Avs4"/>
    <property type="match status" value="1"/>
</dbReference>
<evidence type="ECO:0000313" key="2">
    <source>
        <dbReference type="Proteomes" id="UP000002651"/>
    </source>
</evidence>
<reference evidence="1 2" key="1">
    <citation type="journal article" date="2012" name="J. Bacteriol.">
        <title>Whole-genome sequences of Bacillus subtilis and close relatives.</title>
        <authorList>
            <person name="Earl A.M."/>
            <person name="Eppinger M."/>
            <person name="Fricke W.F."/>
            <person name="Rosovitz M.J."/>
            <person name="Rasko D.A."/>
            <person name="Daugherty S."/>
            <person name="Losick R."/>
            <person name="Kolter R."/>
            <person name="Ravel J."/>
        </authorList>
    </citation>
    <scope>NUCLEOTIDE SEQUENCE [LARGE SCALE GENOMIC DNA]</scope>
    <source>
        <strain evidence="2">DSM 15029 / JCM 12233 / NBRC 101239 / NRRL B-23049 / TU-B-10</strain>
    </source>
</reference>
<protein>
    <submittedName>
        <fullName evidence="1">Uncharacterized protein</fullName>
    </submittedName>
</protein>